<keyword evidence="12" id="KW-1185">Reference proteome</keyword>
<dbReference type="EMBL" id="SMGD01000013">
    <property type="protein sequence ID" value="TCK52063.1"/>
    <property type="molecule type" value="Genomic_DNA"/>
</dbReference>
<feature type="transmembrane region" description="Helical" evidence="8">
    <location>
        <begin position="45"/>
        <end position="65"/>
    </location>
</feature>
<dbReference type="CDD" id="cd16017">
    <property type="entry name" value="LptA"/>
    <property type="match status" value="1"/>
</dbReference>
<evidence type="ECO:0000259" key="9">
    <source>
        <dbReference type="Pfam" id="PF00884"/>
    </source>
</evidence>
<dbReference type="Proteomes" id="UP000295565">
    <property type="component" value="Unassembled WGS sequence"/>
</dbReference>
<feature type="transmembrane region" description="Helical" evidence="8">
    <location>
        <begin position="12"/>
        <end position="33"/>
    </location>
</feature>
<dbReference type="InterPro" id="IPR012549">
    <property type="entry name" value="EptA-like_N"/>
</dbReference>
<keyword evidence="4 11" id="KW-0808">Transferase</keyword>
<evidence type="ECO:0000259" key="10">
    <source>
        <dbReference type="Pfam" id="PF08019"/>
    </source>
</evidence>
<evidence type="ECO:0000256" key="4">
    <source>
        <dbReference type="ARBA" id="ARBA00022679"/>
    </source>
</evidence>
<evidence type="ECO:0000256" key="3">
    <source>
        <dbReference type="ARBA" id="ARBA00022519"/>
    </source>
</evidence>
<dbReference type="Pfam" id="PF00884">
    <property type="entry name" value="Sulfatase"/>
    <property type="match status" value="1"/>
</dbReference>
<dbReference type="AlphaFoldDB" id="A0A4R1JLZ3"/>
<evidence type="ECO:0000256" key="1">
    <source>
        <dbReference type="ARBA" id="ARBA00004429"/>
    </source>
</evidence>
<evidence type="ECO:0000256" key="8">
    <source>
        <dbReference type="SAM" id="Phobius"/>
    </source>
</evidence>
<reference evidence="11 12" key="1">
    <citation type="submission" date="2019-03" db="EMBL/GenBank/DDBJ databases">
        <title>Genomic Encyclopedia of Type Strains, Phase IV (KMG-IV): sequencing the most valuable type-strain genomes for metagenomic binning, comparative biology and taxonomic classification.</title>
        <authorList>
            <person name="Goeker M."/>
        </authorList>
    </citation>
    <scope>NUCLEOTIDE SEQUENCE [LARGE SCALE GENOMIC DNA]</scope>
    <source>
        <strain evidence="11 12">DSM 18577</strain>
    </source>
</reference>
<gene>
    <name evidence="11" type="ORF">EV690_2163</name>
</gene>
<keyword evidence="2" id="KW-1003">Cell membrane</keyword>
<dbReference type="GO" id="GO:0005886">
    <property type="term" value="C:plasma membrane"/>
    <property type="evidence" value="ECO:0007669"/>
    <property type="project" value="UniProtKB-SubCell"/>
</dbReference>
<feature type="transmembrane region" description="Helical" evidence="8">
    <location>
        <begin position="118"/>
        <end position="143"/>
    </location>
</feature>
<keyword evidence="6 8" id="KW-1133">Transmembrane helix</keyword>
<name>A0A4R1JLZ3_9GAMM</name>
<dbReference type="RefSeq" id="WP_131912965.1">
    <property type="nucleotide sequence ID" value="NZ_OU594967.1"/>
</dbReference>
<dbReference type="GO" id="GO:0009244">
    <property type="term" value="P:lipopolysaccharide core region biosynthetic process"/>
    <property type="evidence" value="ECO:0007669"/>
    <property type="project" value="TreeGrafter"/>
</dbReference>
<dbReference type="InterPro" id="IPR017850">
    <property type="entry name" value="Alkaline_phosphatase_core_sf"/>
</dbReference>
<keyword evidence="3" id="KW-0997">Cell inner membrane</keyword>
<evidence type="ECO:0000256" key="6">
    <source>
        <dbReference type="ARBA" id="ARBA00022989"/>
    </source>
</evidence>
<protein>
    <submittedName>
        <fullName evidence="11">Phosphatidylethanolamine:Kdo2-lipid A phosphoethanolamine transferase</fullName>
    </submittedName>
</protein>
<organism evidence="11 12">
    <name type="scientific">Celerinatantimonas diazotrophica</name>
    <dbReference type="NCBI Taxonomy" id="412034"/>
    <lineage>
        <taxon>Bacteria</taxon>
        <taxon>Pseudomonadati</taxon>
        <taxon>Pseudomonadota</taxon>
        <taxon>Gammaproteobacteria</taxon>
        <taxon>Celerinatantimonadaceae</taxon>
        <taxon>Celerinatantimonas</taxon>
    </lineage>
</organism>
<evidence type="ECO:0000256" key="5">
    <source>
        <dbReference type="ARBA" id="ARBA00022692"/>
    </source>
</evidence>
<dbReference type="SUPFAM" id="SSF53649">
    <property type="entry name" value="Alkaline phosphatase-like"/>
    <property type="match status" value="1"/>
</dbReference>
<comment type="subcellular location">
    <subcellularLocation>
        <location evidence="1">Cell inner membrane</location>
        <topology evidence="1">Multi-pass membrane protein</topology>
    </subcellularLocation>
</comment>
<feature type="domain" description="Phosphoethanolamine transferase N-terminal" evidence="10">
    <location>
        <begin position="59"/>
        <end position="207"/>
    </location>
</feature>
<evidence type="ECO:0000313" key="12">
    <source>
        <dbReference type="Proteomes" id="UP000295565"/>
    </source>
</evidence>
<evidence type="ECO:0000313" key="11">
    <source>
        <dbReference type="EMBL" id="TCK52063.1"/>
    </source>
</evidence>
<dbReference type="PANTHER" id="PTHR30443:SF0">
    <property type="entry name" value="PHOSPHOETHANOLAMINE TRANSFERASE EPTA"/>
    <property type="match status" value="1"/>
</dbReference>
<comment type="caution">
    <text evidence="11">The sequence shown here is derived from an EMBL/GenBank/DDBJ whole genome shotgun (WGS) entry which is preliminary data.</text>
</comment>
<feature type="transmembrane region" description="Helical" evidence="8">
    <location>
        <begin position="77"/>
        <end position="98"/>
    </location>
</feature>
<sequence>MKNYFSNFKLSNANYTLLLSVFITLIPNIAIYTDVYHILEKLDNFSVGFVISIPFFFIFSYNIIFNAVTWPFITKPISVILILLSCVLFFAEYNYGIFFDRNMVQNIFETDSSEATSYFSWFALLWFVMIGILPSVIFSCIQIKKESAIKFILKKILYVIASAAGIVLIAAMFYQDYASVIRNNKYLGDRMVPASFIHSTIQYLHRTYFTKPIPYTQIGLDAHQTPEALKQAQSKPTLLIMVLGETARAQNYQVNGYQRDTTPYTNDLTNMIRFKDAASCGTATAISVPCMFSRMDRKNLNLAKAPRQDNVLDIFKRAGIDVLWKENDGGDKRVAQHVRKITLDPKQKSPLCDGSTCYDMALLNNLDQQINQMKGNRVIVLHLIGSHGPTYYRRYPPKMSYYKPTCNRADIENCSVQQIKNTYDNTLRYTDFVLKTLVNKLKSKSSQFNTALIYMSDHGESLGEDGIFLHGAPYSFAPIYQRRVPLMVWLSPGIQKESGINLKCMKSYSKKTDYFSQDNLFDSLLGIMDVKTSIYRPQQDIFNYCRH</sequence>
<dbReference type="Pfam" id="PF08019">
    <property type="entry name" value="EptA_B_N"/>
    <property type="match status" value="1"/>
</dbReference>
<dbReference type="InterPro" id="IPR058130">
    <property type="entry name" value="PEA_transf_C"/>
</dbReference>
<dbReference type="PANTHER" id="PTHR30443">
    <property type="entry name" value="INNER MEMBRANE PROTEIN"/>
    <property type="match status" value="1"/>
</dbReference>
<proteinExistence type="predicted"/>
<dbReference type="GO" id="GO:0016776">
    <property type="term" value="F:phosphotransferase activity, phosphate group as acceptor"/>
    <property type="evidence" value="ECO:0007669"/>
    <property type="project" value="TreeGrafter"/>
</dbReference>
<dbReference type="Gene3D" id="3.40.720.10">
    <property type="entry name" value="Alkaline Phosphatase, subunit A"/>
    <property type="match status" value="1"/>
</dbReference>
<dbReference type="InterPro" id="IPR000917">
    <property type="entry name" value="Sulfatase_N"/>
</dbReference>
<dbReference type="InterPro" id="IPR040423">
    <property type="entry name" value="PEA_transferase"/>
</dbReference>
<evidence type="ECO:0000256" key="2">
    <source>
        <dbReference type="ARBA" id="ARBA00022475"/>
    </source>
</evidence>
<accession>A0A4R1JLZ3</accession>
<feature type="transmembrane region" description="Helical" evidence="8">
    <location>
        <begin position="155"/>
        <end position="174"/>
    </location>
</feature>
<dbReference type="NCBIfam" id="NF028537">
    <property type="entry name" value="P_eth_NH2_trans"/>
    <property type="match status" value="1"/>
</dbReference>
<feature type="domain" description="Sulfatase N-terminal" evidence="9">
    <location>
        <begin position="239"/>
        <end position="530"/>
    </location>
</feature>
<keyword evidence="7 8" id="KW-0472">Membrane</keyword>
<dbReference type="OrthoDB" id="9786870at2"/>
<keyword evidence="5 8" id="KW-0812">Transmembrane</keyword>
<evidence type="ECO:0000256" key="7">
    <source>
        <dbReference type="ARBA" id="ARBA00023136"/>
    </source>
</evidence>